<dbReference type="Pfam" id="PF03641">
    <property type="entry name" value="Lysine_decarbox"/>
    <property type="match status" value="1"/>
</dbReference>
<dbReference type="PANTHER" id="PTHR43393">
    <property type="entry name" value="CYTOKININ RIBOSIDE 5'-MONOPHOSPHATE PHOSPHORIBOHYDROLASE"/>
    <property type="match status" value="1"/>
</dbReference>
<dbReference type="InterPro" id="IPR052341">
    <property type="entry name" value="LOG_family_nucleotidases"/>
</dbReference>
<gene>
    <name evidence="2" type="ORF">B1H20_32780</name>
</gene>
<dbReference type="RefSeq" id="WP_083193752.1">
    <property type="nucleotide sequence ID" value="NZ_CP020570.1"/>
</dbReference>
<organism evidence="2 3">
    <name type="scientific">Streptomyces violaceoruber</name>
    <dbReference type="NCBI Taxonomy" id="1935"/>
    <lineage>
        <taxon>Bacteria</taxon>
        <taxon>Bacillati</taxon>
        <taxon>Actinomycetota</taxon>
        <taxon>Actinomycetes</taxon>
        <taxon>Kitasatosporales</taxon>
        <taxon>Streptomycetaceae</taxon>
        <taxon>Streptomyces</taxon>
        <taxon>Streptomyces violaceoruber group</taxon>
    </lineage>
</organism>
<dbReference type="SUPFAM" id="SSF102405">
    <property type="entry name" value="MCP/YpsA-like"/>
    <property type="match status" value="1"/>
</dbReference>
<dbReference type="Proteomes" id="UP000192445">
    <property type="component" value="Chromosome"/>
</dbReference>
<proteinExistence type="predicted"/>
<dbReference type="OrthoDB" id="9801098at2"/>
<feature type="region of interest" description="Disordered" evidence="1">
    <location>
        <begin position="215"/>
        <end position="237"/>
    </location>
</feature>
<evidence type="ECO:0000256" key="1">
    <source>
        <dbReference type="SAM" id="MobiDB-lite"/>
    </source>
</evidence>
<evidence type="ECO:0008006" key="4">
    <source>
        <dbReference type="Google" id="ProtNLM"/>
    </source>
</evidence>
<name>A0A1V0UKN9_STRVN</name>
<dbReference type="STRING" id="1935.B1H20_32780"/>
<accession>A0A1V0UKN9</accession>
<evidence type="ECO:0000313" key="3">
    <source>
        <dbReference type="Proteomes" id="UP000192445"/>
    </source>
</evidence>
<evidence type="ECO:0000313" key="2">
    <source>
        <dbReference type="EMBL" id="ARF65667.1"/>
    </source>
</evidence>
<dbReference type="PANTHER" id="PTHR43393:SF3">
    <property type="entry name" value="LYSINE DECARBOXYLASE-LIKE PROTEIN"/>
    <property type="match status" value="1"/>
</dbReference>
<dbReference type="EMBL" id="CP020570">
    <property type="protein sequence ID" value="ARF65667.1"/>
    <property type="molecule type" value="Genomic_DNA"/>
</dbReference>
<reference evidence="2 3" key="1">
    <citation type="submission" date="2017-03" db="EMBL/GenBank/DDBJ databases">
        <title>Complete Genome Sequence of a natural compounds producer, Streptomyces violaceus S21.</title>
        <authorList>
            <person name="Zhong C."/>
            <person name="Zhao Z."/>
            <person name="Fu J."/>
            <person name="Zong G."/>
            <person name="Qin R."/>
            <person name="Cao G."/>
        </authorList>
    </citation>
    <scope>NUCLEOTIDE SEQUENCE [LARGE SCALE GENOMIC DNA]</scope>
    <source>
        <strain evidence="2 3">S21</strain>
    </source>
</reference>
<dbReference type="AlphaFoldDB" id="A0A1V0UKN9"/>
<dbReference type="GO" id="GO:0005829">
    <property type="term" value="C:cytosol"/>
    <property type="evidence" value="ECO:0007669"/>
    <property type="project" value="TreeGrafter"/>
</dbReference>
<sequence length="237" mass="25138">MTQHIDSGLVAVLQSLAHEVETAREWSQASQTLAQERVATVFGSARTRRGEPAYTLAYELATALAAAKWTTITGGGPGIMQAARDGSGEGLSRAVRVEIPGEEPDTVLDPSRSITVATFALRKLLLTHDIDALFVFPGGVGTFDELYEVLVHQDTNRLAWFPVVLMQPAGESLWSAWLEFMEKHLVSTGLASSSVIKRLVVAESVEEALAAAEGPRATACGTSGSPVPGTRHGATGK</sequence>
<protein>
    <recommendedName>
        <fullName evidence="4">Cytokinin riboside 5'-monophosphate phosphoribohydrolase</fullName>
    </recommendedName>
</protein>
<dbReference type="Gene3D" id="3.40.50.450">
    <property type="match status" value="1"/>
</dbReference>
<dbReference type="KEGG" id="svu:B1H20_32780"/>
<dbReference type="InterPro" id="IPR031100">
    <property type="entry name" value="LOG_fam"/>
</dbReference>